<dbReference type="PANTHER" id="PTHR11374:SF3">
    <property type="entry name" value="UDP-GLUCOSE 6-DEHYDROGENASE"/>
    <property type="match status" value="1"/>
</dbReference>
<feature type="binding site" evidence="9">
    <location>
        <position position="269"/>
    </location>
    <ligand>
        <name>substrate</name>
    </ligand>
</feature>
<dbReference type="GO" id="GO:0000271">
    <property type="term" value="P:polysaccharide biosynthetic process"/>
    <property type="evidence" value="ECO:0007669"/>
    <property type="project" value="InterPro"/>
</dbReference>
<dbReference type="InterPro" id="IPR028356">
    <property type="entry name" value="UDPglc_DH_euk"/>
</dbReference>
<dbReference type="SUPFAM" id="SSF51735">
    <property type="entry name" value="NAD(P)-binding Rossmann-fold domains"/>
    <property type="match status" value="1"/>
</dbReference>
<dbReference type="EMBL" id="ML977327">
    <property type="protein sequence ID" value="KAF2113613.1"/>
    <property type="molecule type" value="Genomic_DNA"/>
</dbReference>
<accession>A0A6A5Z3N5</accession>
<dbReference type="SUPFAM" id="SSF48179">
    <property type="entry name" value="6-phosphogluconate dehydrogenase C-terminal domain-like"/>
    <property type="match status" value="1"/>
</dbReference>
<dbReference type="GO" id="GO:0006024">
    <property type="term" value="P:glycosaminoglycan biosynthetic process"/>
    <property type="evidence" value="ECO:0007669"/>
    <property type="project" value="TreeGrafter"/>
</dbReference>
<dbReference type="Pfam" id="PF03720">
    <property type="entry name" value="UDPG_MGDP_dh_C"/>
    <property type="match status" value="1"/>
</dbReference>
<dbReference type="FunFam" id="1.20.5.100:FF:000001">
    <property type="entry name" value="UDP-glucose 6-dehydrogenase"/>
    <property type="match status" value="1"/>
</dbReference>
<dbReference type="NCBIfam" id="TIGR03026">
    <property type="entry name" value="NDP-sugDHase"/>
    <property type="match status" value="1"/>
</dbReference>
<feature type="binding site" evidence="10">
    <location>
        <position position="343"/>
    </location>
    <ligand>
        <name>NAD(+)</name>
        <dbReference type="ChEBI" id="CHEBI:57540"/>
    </ligand>
</feature>
<dbReference type="InterPro" id="IPR001732">
    <property type="entry name" value="UDP-Glc/GDP-Man_DH_N"/>
</dbReference>
<name>A0A6A5Z3N5_9PLEO</name>
<dbReference type="GO" id="GO:0003979">
    <property type="term" value="F:UDP-glucose 6-dehydrogenase activity"/>
    <property type="evidence" value="ECO:0007669"/>
    <property type="project" value="UniProtKB-EC"/>
</dbReference>
<dbReference type="InterPro" id="IPR014027">
    <property type="entry name" value="UDP-Glc/GDP-Man_DH_C"/>
</dbReference>
<dbReference type="Pfam" id="PF00984">
    <property type="entry name" value="UDPG_MGDP_dh"/>
    <property type="match status" value="1"/>
</dbReference>
<comment type="pathway">
    <text evidence="1">Nucleotide-sugar biosynthesis; UDP-alpha-D-glucuronate biosynthesis; UDP-alpha-D-glucuronate from UDP-alpha-D-glucose: step 1/1.</text>
</comment>
<dbReference type="UniPathway" id="UPA00038">
    <property type="reaction ID" value="UER00491"/>
</dbReference>
<dbReference type="InterPro" id="IPR014026">
    <property type="entry name" value="UDP-Glc/GDP-Man_DH_dimer"/>
</dbReference>
<dbReference type="OrthoDB" id="5059218at2759"/>
<evidence type="ECO:0000256" key="10">
    <source>
        <dbReference type="PIRSR" id="PIRSR500134-3"/>
    </source>
</evidence>
<feature type="binding site" evidence="9">
    <location>
        <position position="336"/>
    </location>
    <ligand>
        <name>substrate</name>
    </ligand>
</feature>
<evidence type="ECO:0000256" key="3">
    <source>
        <dbReference type="ARBA" id="ARBA00012954"/>
    </source>
</evidence>
<feature type="binding site" evidence="10">
    <location>
        <position position="161"/>
    </location>
    <ligand>
        <name>NAD(+)</name>
        <dbReference type="ChEBI" id="CHEBI:57540"/>
    </ligand>
</feature>
<gene>
    <name evidence="12" type="ORF">BDV96DRAFT_613551</name>
</gene>
<feature type="binding site" evidence="9">
    <location>
        <position position="216"/>
    </location>
    <ligand>
        <name>substrate</name>
    </ligand>
</feature>
<dbReference type="SUPFAM" id="SSF52413">
    <property type="entry name" value="UDP-glucose/GDP-mannose dehydrogenase C-terminal domain"/>
    <property type="match status" value="1"/>
</dbReference>
<protein>
    <recommendedName>
        <fullName evidence="3 7">UDP-glucose 6-dehydrogenase</fullName>
        <ecNumber evidence="3 7">1.1.1.22</ecNumber>
    </recommendedName>
</protein>
<keyword evidence="13" id="KW-1185">Reference proteome</keyword>
<evidence type="ECO:0000259" key="11">
    <source>
        <dbReference type="SMART" id="SM00984"/>
    </source>
</evidence>
<keyword evidence="4 7" id="KW-0560">Oxidoreductase</keyword>
<evidence type="ECO:0000256" key="1">
    <source>
        <dbReference type="ARBA" id="ARBA00004701"/>
    </source>
</evidence>
<feature type="domain" description="UDP-glucose/GDP-mannose dehydrogenase C-terminal" evidence="11">
    <location>
        <begin position="329"/>
        <end position="445"/>
    </location>
</feature>
<feature type="binding site" evidence="10">
    <location>
        <position position="43"/>
    </location>
    <ligand>
        <name>NAD(+)</name>
        <dbReference type="ChEBI" id="CHEBI:57540"/>
    </ligand>
</feature>
<dbReference type="GO" id="GO:0005634">
    <property type="term" value="C:nucleus"/>
    <property type="evidence" value="ECO:0007669"/>
    <property type="project" value="TreeGrafter"/>
</dbReference>
<dbReference type="EC" id="1.1.1.22" evidence="3 7"/>
<dbReference type="InterPro" id="IPR008927">
    <property type="entry name" value="6-PGluconate_DH-like_C_sf"/>
</dbReference>
<dbReference type="InterPro" id="IPR036220">
    <property type="entry name" value="UDP-Glc/GDP-Man_DH_C_sf"/>
</dbReference>
<comment type="catalytic activity">
    <reaction evidence="6 7">
        <text>UDP-alpha-D-glucose + 2 NAD(+) + H2O = UDP-alpha-D-glucuronate + 2 NADH + 3 H(+)</text>
        <dbReference type="Rhea" id="RHEA:23596"/>
        <dbReference type="ChEBI" id="CHEBI:15377"/>
        <dbReference type="ChEBI" id="CHEBI:15378"/>
        <dbReference type="ChEBI" id="CHEBI:57540"/>
        <dbReference type="ChEBI" id="CHEBI:57945"/>
        <dbReference type="ChEBI" id="CHEBI:58052"/>
        <dbReference type="ChEBI" id="CHEBI:58885"/>
        <dbReference type="EC" id="1.1.1.22"/>
    </reaction>
</comment>
<keyword evidence="5 7" id="KW-0520">NAD</keyword>
<feature type="binding site" evidence="10">
    <location>
        <position position="132"/>
    </location>
    <ligand>
        <name>NAD(+)</name>
        <dbReference type="ChEBI" id="CHEBI:57540"/>
    </ligand>
</feature>
<dbReference type="PIRSF" id="PIRSF000124">
    <property type="entry name" value="UDPglc_GDPman_dh"/>
    <property type="match status" value="1"/>
</dbReference>
<dbReference type="AlphaFoldDB" id="A0A6A5Z3N5"/>
<dbReference type="GO" id="GO:0006065">
    <property type="term" value="P:UDP-glucuronate biosynthetic process"/>
    <property type="evidence" value="ECO:0007669"/>
    <property type="project" value="UniProtKB-UniPathway"/>
</dbReference>
<evidence type="ECO:0000313" key="12">
    <source>
        <dbReference type="EMBL" id="KAF2113613.1"/>
    </source>
</evidence>
<dbReference type="Proteomes" id="UP000799770">
    <property type="component" value="Unassembled WGS sequence"/>
</dbReference>
<sequence>MAKDQTTRICCIGAGYVGTCTSAVLAYKNPSVRITVVDTSEAKIGAWRSRSFPISEPCLQEILKQVVERLAFSTDIEAAINAADLIFICVDTPTVTKGTGEGFALDTSAVVACVAKIVEVSTSDKIIVPCGTADQLRKLITQKNTKGLNFEVLSNPEFLAEGTAIHDLLHPDRVIIGAENTPKGSNAAARLVSLYQAWIPSDRIKTTNTWSSELGKLAANAMLAQRISSINSLTAICESVGADIQDISQIVGLDHRIGPHMLQASIGFGGSCFEKDIRCLVYLAESLGFRHIARYWMADLEMNDFQKASQTERITSLLGPLASSKLTIAVLGFSFKAGTTDVRSTPVLTIVRDLVGRGHKVKIFDPKAKKEDIQETLCKANLGRERAIVSLNAMQACDGAHVIAIATAWDEFRTRPGLRRMDWKSIADGMQQPRLMFDGCNVVDAKYLEGLGMKVLELGRKQAML</sequence>
<feature type="binding site" evidence="10">
    <location>
        <position position="275"/>
    </location>
    <ligand>
        <name>NAD(+)</name>
        <dbReference type="ChEBI" id="CHEBI:57540"/>
    </ligand>
</feature>
<evidence type="ECO:0000256" key="4">
    <source>
        <dbReference type="ARBA" id="ARBA00023002"/>
    </source>
</evidence>
<evidence type="ECO:0000256" key="8">
    <source>
        <dbReference type="PIRSR" id="PIRSR500134-1"/>
    </source>
</evidence>
<dbReference type="InterPro" id="IPR036291">
    <property type="entry name" value="NAD(P)-bd_dom_sf"/>
</dbReference>
<evidence type="ECO:0000256" key="5">
    <source>
        <dbReference type="ARBA" id="ARBA00023027"/>
    </source>
</evidence>
<dbReference type="PANTHER" id="PTHR11374">
    <property type="entry name" value="UDP-GLUCOSE DEHYDROGENASE/UDP-MANNAC DEHYDROGENASE"/>
    <property type="match status" value="1"/>
</dbReference>
<comment type="similarity">
    <text evidence="2 7">Belongs to the UDP-glucose/GDP-mannose dehydrogenase family.</text>
</comment>
<evidence type="ECO:0000256" key="7">
    <source>
        <dbReference type="PIRNR" id="PIRNR000124"/>
    </source>
</evidence>
<evidence type="ECO:0000256" key="2">
    <source>
        <dbReference type="ARBA" id="ARBA00006601"/>
    </source>
</evidence>
<feature type="binding site" evidence="9">
    <location>
        <begin position="158"/>
        <end position="161"/>
    </location>
    <ligand>
        <name>substrate</name>
    </ligand>
</feature>
<dbReference type="SMART" id="SM00984">
    <property type="entry name" value="UDPG_MGDP_dh_C"/>
    <property type="match status" value="1"/>
</dbReference>
<dbReference type="InterPro" id="IPR028357">
    <property type="entry name" value="UDPglc_DH_bac"/>
</dbReference>
<dbReference type="Gene3D" id="1.20.5.100">
    <property type="entry name" value="Cytochrome c1, transmembrane anchor, C-terminal"/>
    <property type="match status" value="1"/>
</dbReference>
<dbReference type="Pfam" id="PF03721">
    <property type="entry name" value="UDPG_MGDP_dh_N"/>
    <property type="match status" value="1"/>
</dbReference>
<dbReference type="InterPro" id="IPR017476">
    <property type="entry name" value="UDP-Glc/GDP-Man"/>
</dbReference>
<reference evidence="12" key="1">
    <citation type="journal article" date="2020" name="Stud. Mycol.">
        <title>101 Dothideomycetes genomes: a test case for predicting lifestyles and emergence of pathogens.</title>
        <authorList>
            <person name="Haridas S."/>
            <person name="Albert R."/>
            <person name="Binder M."/>
            <person name="Bloem J."/>
            <person name="Labutti K."/>
            <person name="Salamov A."/>
            <person name="Andreopoulos B."/>
            <person name="Baker S."/>
            <person name="Barry K."/>
            <person name="Bills G."/>
            <person name="Bluhm B."/>
            <person name="Cannon C."/>
            <person name="Castanera R."/>
            <person name="Culley D."/>
            <person name="Daum C."/>
            <person name="Ezra D."/>
            <person name="Gonzalez J."/>
            <person name="Henrissat B."/>
            <person name="Kuo A."/>
            <person name="Liang C."/>
            <person name="Lipzen A."/>
            <person name="Lutzoni F."/>
            <person name="Magnuson J."/>
            <person name="Mondo S."/>
            <person name="Nolan M."/>
            <person name="Ohm R."/>
            <person name="Pangilinan J."/>
            <person name="Park H.-J."/>
            <person name="Ramirez L."/>
            <person name="Alfaro M."/>
            <person name="Sun H."/>
            <person name="Tritt A."/>
            <person name="Yoshinaga Y."/>
            <person name="Zwiers L.-H."/>
            <person name="Turgeon B."/>
            <person name="Goodwin S."/>
            <person name="Spatafora J."/>
            <person name="Crous P."/>
            <person name="Grigoriev I."/>
        </authorList>
    </citation>
    <scope>NUCLEOTIDE SEQUENCE</scope>
    <source>
        <strain evidence="12">CBS 627.86</strain>
    </source>
</reference>
<feature type="active site" description="Nucleophile" evidence="8">
    <location>
        <position position="272"/>
    </location>
</feature>
<evidence type="ECO:0000256" key="6">
    <source>
        <dbReference type="ARBA" id="ARBA00047473"/>
    </source>
</evidence>
<proteinExistence type="inferred from homology"/>
<evidence type="ECO:0000313" key="13">
    <source>
        <dbReference type="Proteomes" id="UP000799770"/>
    </source>
</evidence>
<dbReference type="Gene3D" id="3.40.50.720">
    <property type="entry name" value="NAD(P)-binding Rossmann-like Domain"/>
    <property type="match status" value="2"/>
</dbReference>
<organism evidence="12 13">
    <name type="scientific">Lophiotrema nucula</name>
    <dbReference type="NCBI Taxonomy" id="690887"/>
    <lineage>
        <taxon>Eukaryota</taxon>
        <taxon>Fungi</taxon>
        <taxon>Dikarya</taxon>
        <taxon>Ascomycota</taxon>
        <taxon>Pezizomycotina</taxon>
        <taxon>Dothideomycetes</taxon>
        <taxon>Pleosporomycetidae</taxon>
        <taxon>Pleosporales</taxon>
        <taxon>Lophiotremataceae</taxon>
        <taxon>Lophiotrema</taxon>
    </lineage>
</organism>
<dbReference type="GO" id="GO:0051287">
    <property type="term" value="F:NAD binding"/>
    <property type="evidence" value="ECO:0007669"/>
    <property type="project" value="InterPro"/>
</dbReference>
<evidence type="ECO:0000256" key="9">
    <source>
        <dbReference type="PIRSR" id="PIRSR500134-2"/>
    </source>
</evidence>
<feature type="binding site" evidence="10">
    <location>
        <position position="38"/>
    </location>
    <ligand>
        <name>NAD(+)</name>
        <dbReference type="ChEBI" id="CHEBI:57540"/>
    </ligand>
</feature>
<dbReference type="PIRSF" id="PIRSF500134">
    <property type="entry name" value="UDPglc_DH_bac"/>
    <property type="match status" value="1"/>
</dbReference>
<feature type="binding site" evidence="10">
    <location>
        <position position="92"/>
    </location>
    <ligand>
        <name>NAD(+)</name>
        <dbReference type="ChEBI" id="CHEBI:57540"/>
    </ligand>
</feature>